<evidence type="ECO:0000313" key="6">
    <source>
        <dbReference type="EMBL" id="CUN14498.1"/>
    </source>
</evidence>
<dbReference type="SMART" id="SM00534">
    <property type="entry name" value="MUTSac"/>
    <property type="match status" value="1"/>
</dbReference>
<dbReference type="GO" id="GO:0006298">
    <property type="term" value="P:mismatch repair"/>
    <property type="evidence" value="ECO:0007669"/>
    <property type="project" value="InterPro"/>
</dbReference>
<dbReference type="GO" id="GO:0030983">
    <property type="term" value="F:mismatched DNA binding"/>
    <property type="evidence" value="ECO:0007669"/>
    <property type="project" value="InterPro"/>
</dbReference>
<dbReference type="Proteomes" id="UP000095492">
    <property type="component" value="Unassembled WGS sequence"/>
</dbReference>
<keyword evidence="2" id="KW-0067">ATP-binding</keyword>
<dbReference type="RefSeq" id="WP_022035120.1">
    <property type="nucleotide sequence ID" value="NZ_CP173382.1"/>
</dbReference>
<evidence type="ECO:0000256" key="2">
    <source>
        <dbReference type="ARBA" id="ARBA00022840"/>
    </source>
</evidence>
<dbReference type="EMBL" id="CYYA01000014">
    <property type="protein sequence ID" value="CUN14498.1"/>
    <property type="molecule type" value="Genomic_DNA"/>
</dbReference>
<proteinExistence type="predicted"/>
<dbReference type="GO" id="GO:0005524">
    <property type="term" value="F:ATP binding"/>
    <property type="evidence" value="ECO:0007669"/>
    <property type="project" value="UniProtKB-KW"/>
</dbReference>
<dbReference type="STRING" id="39490.ERS852448_02069"/>
<dbReference type="InterPro" id="IPR027417">
    <property type="entry name" value="P-loop_NTPase"/>
</dbReference>
<dbReference type="PANTHER" id="PTHR11361">
    <property type="entry name" value="DNA MISMATCH REPAIR PROTEIN MUTS FAMILY MEMBER"/>
    <property type="match status" value="1"/>
</dbReference>
<dbReference type="GeneID" id="97389904"/>
<evidence type="ECO:0000313" key="7">
    <source>
        <dbReference type="Proteomes" id="UP000095492"/>
    </source>
</evidence>
<evidence type="ECO:0000256" key="3">
    <source>
        <dbReference type="ARBA" id="ARBA00023125"/>
    </source>
</evidence>
<sequence>MIQLTYEQKNSIGLQYILDRLNPSSPYGQERVRRMTPYTSEEKDLLMEELSNLEKLMNKKEDLKQEINHLRRIFMQMKDVRPTIKKAREMCLNDIELFEMKNFLIYSEQARSEANYVNGQTKMTGLGYMDLEAALDILDPDGRRIPSFYIYEAYSEKLDDIRKRKRELEKSMEIAAEETKKEYQNLRHQVVLEEEEEEQIIREQLTKRLQPYLDAMLYNANVTGRLDLLLEKLTATYFGKAVKPVFSGMTGINAENMYKNTENEKANTASDISFKLENVTNPWVASVLKNRGLEFTPLSIELTQGATVITGANMGGKSISLKTIVLNVVLAMCGFYVYADYAEIPFFENIQMISEELQSVQKGLSSFGAEIIQMKDVIENVEKEFCFVVLDEFSRGTNPHEGAALVRAVTKYLNHKHVVALLVTHFDHVAEYGKAHYQVVGLKDMDESRVENEIQNAGVQKGVAVIASHMNYGLYRVENEGNCPRDAFRICRLLGLQSDVMNLLDEQD</sequence>
<evidence type="ECO:0000256" key="4">
    <source>
        <dbReference type="SAM" id="Coils"/>
    </source>
</evidence>
<feature type="coiled-coil region" evidence="4">
    <location>
        <begin position="151"/>
        <end position="203"/>
    </location>
</feature>
<accession>A0A173ULR3</accession>
<reference evidence="6 7" key="1">
    <citation type="submission" date="2015-09" db="EMBL/GenBank/DDBJ databases">
        <authorList>
            <consortium name="Pathogen Informatics"/>
        </authorList>
    </citation>
    <scope>NUCLEOTIDE SEQUENCE [LARGE SCALE GENOMIC DNA]</scope>
    <source>
        <strain evidence="6 7">2789STDY5608891</strain>
    </source>
</reference>
<protein>
    <submittedName>
        <fullName evidence="6">MutS2 protein</fullName>
    </submittedName>
</protein>
<feature type="domain" description="DNA mismatch repair proteins mutS family" evidence="5">
    <location>
        <begin position="304"/>
        <end position="492"/>
    </location>
</feature>
<evidence type="ECO:0000256" key="1">
    <source>
        <dbReference type="ARBA" id="ARBA00022741"/>
    </source>
</evidence>
<keyword evidence="3" id="KW-0238">DNA-binding</keyword>
<dbReference type="OrthoDB" id="9777812at2"/>
<evidence type="ECO:0000259" key="5">
    <source>
        <dbReference type="SMART" id="SM00534"/>
    </source>
</evidence>
<dbReference type="GO" id="GO:0140664">
    <property type="term" value="F:ATP-dependent DNA damage sensor activity"/>
    <property type="evidence" value="ECO:0007669"/>
    <property type="project" value="InterPro"/>
</dbReference>
<dbReference type="AlphaFoldDB" id="A0A173ULR3"/>
<organism evidence="6 7">
    <name type="scientific">Eubacterium ramulus</name>
    <dbReference type="NCBI Taxonomy" id="39490"/>
    <lineage>
        <taxon>Bacteria</taxon>
        <taxon>Bacillati</taxon>
        <taxon>Bacillota</taxon>
        <taxon>Clostridia</taxon>
        <taxon>Eubacteriales</taxon>
        <taxon>Eubacteriaceae</taxon>
        <taxon>Eubacterium</taxon>
    </lineage>
</organism>
<dbReference type="InterPro" id="IPR045076">
    <property type="entry name" value="MutS"/>
</dbReference>
<dbReference type="SUPFAM" id="SSF52540">
    <property type="entry name" value="P-loop containing nucleoside triphosphate hydrolases"/>
    <property type="match status" value="1"/>
</dbReference>
<dbReference type="InterPro" id="IPR000432">
    <property type="entry name" value="DNA_mismatch_repair_MutS_C"/>
</dbReference>
<keyword evidence="1" id="KW-0547">Nucleotide-binding</keyword>
<dbReference type="Pfam" id="PF00488">
    <property type="entry name" value="MutS_V"/>
    <property type="match status" value="1"/>
</dbReference>
<dbReference type="PANTHER" id="PTHR11361:SF14">
    <property type="entry name" value="DNA MISMATCH REPAIR PROTEIN MUTS, TYPE 2"/>
    <property type="match status" value="1"/>
</dbReference>
<dbReference type="Gene3D" id="3.40.50.300">
    <property type="entry name" value="P-loop containing nucleotide triphosphate hydrolases"/>
    <property type="match status" value="1"/>
</dbReference>
<feature type="coiled-coil region" evidence="4">
    <location>
        <begin position="43"/>
        <end position="80"/>
    </location>
</feature>
<gene>
    <name evidence="6" type="primary">mutS2_2</name>
    <name evidence="6" type="ORF">ERS852448_02069</name>
</gene>
<name>A0A173ULR3_EUBRA</name>
<keyword evidence="4" id="KW-0175">Coiled coil</keyword>